<feature type="domain" description="PASTA" evidence="2">
    <location>
        <begin position="81"/>
        <end position="142"/>
    </location>
</feature>
<feature type="compositionally biased region" description="Polar residues" evidence="1">
    <location>
        <begin position="35"/>
        <end position="45"/>
    </location>
</feature>
<name>A0ABP8Z7G4_9ACTN</name>
<dbReference type="PROSITE" id="PS51257">
    <property type="entry name" value="PROKAR_LIPOPROTEIN"/>
    <property type="match status" value="1"/>
</dbReference>
<feature type="region of interest" description="Disordered" evidence="1">
    <location>
        <begin position="35"/>
        <end position="84"/>
    </location>
</feature>
<evidence type="ECO:0000259" key="2">
    <source>
        <dbReference type="Pfam" id="PF03793"/>
    </source>
</evidence>
<dbReference type="Pfam" id="PF03793">
    <property type="entry name" value="PASTA"/>
    <property type="match status" value="1"/>
</dbReference>
<evidence type="ECO:0000313" key="3">
    <source>
        <dbReference type="EMBL" id="GAA4748918.1"/>
    </source>
</evidence>
<feature type="compositionally biased region" description="Low complexity" evidence="1">
    <location>
        <begin position="53"/>
        <end position="71"/>
    </location>
</feature>
<dbReference type="Proteomes" id="UP001500822">
    <property type="component" value="Unassembled WGS sequence"/>
</dbReference>
<sequence length="154" mass="15658">MRAGALVVGVCGVLAVSGCGSSSEQPATTVTVTESVSRAASSTVPTVKDSDDTGGAASSSSAAPKSAANDAQGQQNSAKGKMPDVVCMDLQSAQNKIQENGVYFSRSEDATGQAREQMWDRNWVVVAQRPAAGEPIGEGDAVLSVVKKGEPNPC</sequence>
<dbReference type="EMBL" id="BAABIE010000007">
    <property type="protein sequence ID" value="GAA4748918.1"/>
    <property type="molecule type" value="Genomic_DNA"/>
</dbReference>
<dbReference type="Gene3D" id="3.30.10.20">
    <property type="match status" value="1"/>
</dbReference>
<proteinExistence type="predicted"/>
<gene>
    <name evidence="3" type="ORF">GCM10023217_18940</name>
</gene>
<organism evidence="3 4">
    <name type="scientific">Gordonia alkaliphila</name>
    <dbReference type="NCBI Taxonomy" id="1053547"/>
    <lineage>
        <taxon>Bacteria</taxon>
        <taxon>Bacillati</taxon>
        <taxon>Actinomycetota</taxon>
        <taxon>Actinomycetes</taxon>
        <taxon>Mycobacteriales</taxon>
        <taxon>Gordoniaceae</taxon>
        <taxon>Gordonia</taxon>
    </lineage>
</organism>
<evidence type="ECO:0000313" key="4">
    <source>
        <dbReference type="Proteomes" id="UP001500822"/>
    </source>
</evidence>
<reference evidence="4" key="1">
    <citation type="journal article" date="2019" name="Int. J. Syst. Evol. Microbiol.">
        <title>The Global Catalogue of Microorganisms (GCM) 10K type strain sequencing project: providing services to taxonomists for standard genome sequencing and annotation.</title>
        <authorList>
            <consortium name="The Broad Institute Genomics Platform"/>
            <consortium name="The Broad Institute Genome Sequencing Center for Infectious Disease"/>
            <person name="Wu L."/>
            <person name="Ma J."/>
        </authorList>
    </citation>
    <scope>NUCLEOTIDE SEQUENCE [LARGE SCALE GENOMIC DNA]</scope>
    <source>
        <strain evidence="4">JCM 18077</strain>
    </source>
</reference>
<dbReference type="InterPro" id="IPR005543">
    <property type="entry name" value="PASTA_dom"/>
</dbReference>
<keyword evidence="4" id="KW-1185">Reference proteome</keyword>
<protein>
    <recommendedName>
        <fullName evidence="2">PASTA domain-containing protein</fullName>
    </recommendedName>
</protein>
<comment type="caution">
    <text evidence="3">The sequence shown here is derived from an EMBL/GenBank/DDBJ whole genome shotgun (WGS) entry which is preliminary data.</text>
</comment>
<evidence type="ECO:0000256" key="1">
    <source>
        <dbReference type="SAM" id="MobiDB-lite"/>
    </source>
</evidence>
<accession>A0ABP8Z7G4</accession>